<proteinExistence type="predicted"/>
<evidence type="ECO:0000313" key="1">
    <source>
        <dbReference type="EMBL" id="KAJ8105641.1"/>
    </source>
</evidence>
<gene>
    <name evidence="1" type="ORF">ONZ43_g7347</name>
</gene>
<reference evidence="1" key="1">
    <citation type="submission" date="2022-11" db="EMBL/GenBank/DDBJ databases">
        <title>Genome Sequence of Nemania bipapillata.</title>
        <authorList>
            <person name="Buettner E."/>
        </authorList>
    </citation>
    <scope>NUCLEOTIDE SEQUENCE</scope>
    <source>
        <strain evidence="1">CP14</strain>
    </source>
</reference>
<sequence>MRCGQCRGQRAAEDPRASLPSWAWSGWRGRLLWKKPSTDPEVLAWVAKSTWIVWYVRGSTGSPKLIWDAVRSDRSAAVAPTEQILAERMTKIRGFSADVLLPTQPSREIPRTMERQSNLLQFWTFSASFRLRVDRRGERYLRGLDFAEWKVALEIYDGNDEYSGFIYVDEESSKHDYDEAELIIISKNAMYIDTDYAFTYSSKAPLKREHAGWHNVLFIGETEGIAEHSAWKWKEIVLG</sequence>
<name>A0ACC2HRP1_9PEZI</name>
<dbReference type="EMBL" id="JAPESX010003134">
    <property type="protein sequence ID" value="KAJ8105641.1"/>
    <property type="molecule type" value="Genomic_DNA"/>
</dbReference>
<keyword evidence="2" id="KW-1185">Reference proteome</keyword>
<comment type="caution">
    <text evidence="1">The sequence shown here is derived from an EMBL/GenBank/DDBJ whole genome shotgun (WGS) entry which is preliminary data.</text>
</comment>
<protein>
    <submittedName>
        <fullName evidence="1">Uncharacterized protein</fullName>
    </submittedName>
</protein>
<accession>A0ACC2HRP1</accession>
<organism evidence="1 2">
    <name type="scientific">Nemania bipapillata</name>
    <dbReference type="NCBI Taxonomy" id="110536"/>
    <lineage>
        <taxon>Eukaryota</taxon>
        <taxon>Fungi</taxon>
        <taxon>Dikarya</taxon>
        <taxon>Ascomycota</taxon>
        <taxon>Pezizomycotina</taxon>
        <taxon>Sordariomycetes</taxon>
        <taxon>Xylariomycetidae</taxon>
        <taxon>Xylariales</taxon>
        <taxon>Xylariaceae</taxon>
        <taxon>Nemania</taxon>
    </lineage>
</organism>
<dbReference type="Proteomes" id="UP001153334">
    <property type="component" value="Unassembled WGS sequence"/>
</dbReference>
<evidence type="ECO:0000313" key="2">
    <source>
        <dbReference type="Proteomes" id="UP001153334"/>
    </source>
</evidence>